<evidence type="ECO:0000259" key="1">
    <source>
        <dbReference type="PROSITE" id="PS50975"/>
    </source>
</evidence>
<dbReference type="EMBL" id="UINC01169608">
    <property type="protein sequence ID" value="SVD73231.1"/>
    <property type="molecule type" value="Genomic_DNA"/>
</dbReference>
<accession>A0A382XS12</accession>
<dbReference type="Pfam" id="PF13549">
    <property type="entry name" value="ATP-grasp_5"/>
    <property type="match status" value="1"/>
</dbReference>
<evidence type="ECO:0000313" key="2">
    <source>
        <dbReference type="EMBL" id="SVD73231.1"/>
    </source>
</evidence>
<dbReference type="Pfam" id="PF18921">
    <property type="entry name" value="Cyanophycin_syn"/>
    <property type="match status" value="1"/>
</dbReference>
<feature type="non-terminal residue" evidence="2">
    <location>
        <position position="269"/>
    </location>
</feature>
<dbReference type="InterPro" id="IPR011761">
    <property type="entry name" value="ATP-grasp"/>
</dbReference>
<dbReference type="SUPFAM" id="SSF56059">
    <property type="entry name" value="Glutathione synthetase ATP-binding domain-like"/>
    <property type="match status" value="1"/>
</dbReference>
<dbReference type="GO" id="GO:0018169">
    <property type="term" value="F:ribosomal S6-glutamic acid ligase activity"/>
    <property type="evidence" value="ECO:0007669"/>
    <property type="project" value="TreeGrafter"/>
</dbReference>
<organism evidence="2">
    <name type="scientific">marine metagenome</name>
    <dbReference type="NCBI Taxonomy" id="408172"/>
    <lineage>
        <taxon>unclassified sequences</taxon>
        <taxon>metagenomes</taxon>
        <taxon>ecological metagenomes</taxon>
    </lineage>
</organism>
<dbReference type="GO" id="GO:0046872">
    <property type="term" value="F:metal ion binding"/>
    <property type="evidence" value="ECO:0007669"/>
    <property type="project" value="InterPro"/>
</dbReference>
<feature type="domain" description="ATP-grasp" evidence="1">
    <location>
        <begin position="170"/>
        <end position="248"/>
    </location>
</feature>
<dbReference type="AlphaFoldDB" id="A0A382XS12"/>
<gene>
    <name evidence="2" type="ORF">METZ01_LOCUS426085</name>
</gene>
<dbReference type="PANTHER" id="PTHR21621">
    <property type="entry name" value="RIBOSOMAL PROTEIN S6 MODIFICATION PROTEIN"/>
    <property type="match status" value="1"/>
</dbReference>
<dbReference type="PROSITE" id="PS50975">
    <property type="entry name" value="ATP_GRASP"/>
    <property type="match status" value="1"/>
</dbReference>
<dbReference type="GO" id="GO:0005524">
    <property type="term" value="F:ATP binding"/>
    <property type="evidence" value="ECO:0007669"/>
    <property type="project" value="InterPro"/>
</dbReference>
<dbReference type="Gene3D" id="3.30.1490.20">
    <property type="entry name" value="ATP-grasp fold, A domain"/>
    <property type="match status" value="1"/>
</dbReference>
<name>A0A382XS12_9ZZZZ</name>
<proteinExistence type="predicted"/>
<dbReference type="GO" id="GO:0005737">
    <property type="term" value="C:cytoplasm"/>
    <property type="evidence" value="ECO:0007669"/>
    <property type="project" value="TreeGrafter"/>
</dbReference>
<dbReference type="PANTHER" id="PTHR21621:SF0">
    <property type="entry name" value="BETA-CITRYLGLUTAMATE SYNTHASE B-RELATED"/>
    <property type="match status" value="1"/>
</dbReference>
<reference evidence="2" key="1">
    <citation type="submission" date="2018-05" db="EMBL/GenBank/DDBJ databases">
        <authorList>
            <person name="Lanie J.A."/>
            <person name="Ng W.-L."/>
            <person name="Kazmierczak K.M."/>
            <person name="Andrzejewski T.M."/>
            <person name="Davidsen T.M."/>
            <person name="Wayne K.J."/>
            <person name="Tettelin H."/>
            <person name="Glass J.I."/>
            <person name="Rusch D."/>
            <person name="Podicherti R."/>
            <person name="Tsui H.-C.T."/>
            <person name="Winkler M.E."/>
        </authorList>
    </citation>
    <scope>NUCLEOTIDE SEQUENCE</scope>
</reference>
<feature type="non-terminal residue" evidence="2">
    <location>
        <position position="1"/>
    </location>
</feature>
<dbReference type="InterPro" id="IPR044019">
    <property type="entry name" value="Cyanophycin_syn_N"/>
</dbReference>
<protein>
    <recommendedName>
        <fullName evidence="1">ATP-grasp domain-containing protein</fullName>
    </recommendedName>
</protein>
<dbReference type="InterPro" id="IPR013815">
    <property type="entry name" value="ATP_grasp_subdomain_1"/>
</dbReference>
<dbReference type="GO" id="GO:0009432">
    <property type="term" value="P:SOS response"/>
    <property type="evidence" value="ECO:0007669"/>
    <property type="project" value="TreeGrafter"/>
</dbReference>
<sequence>EGGFLRRLREGEGTWMGHVLEHVAIELQQLAGANVTFGKTRGTGDEGVYHVVYSYEEERVGLAAGQLAFNLIQQLLPEDLRTQKLDADQRFDFSEELDDLIAFAQRRQFGPSTASLVKAAEARDIPWLRLNDYSLVQFGHGKHQQRVQATITSQTRHIAVEISSDKEETHKILADLGLPVPRQELVRSPKRAISIAERMGYPVVIKPYNGNHGRGVSLNLRNDAQIEEAMERALQHARTAVIETMIDGFDHRMLVINGELAAVAKRVPG</sequence>